<evidence type="ECO:0000313" key="2">
    <source>
        <dbReference type="Proteomes" id="UP000230551"/>
    </source>
</evidence>
<reference evidence="1 2" key="1">
    <citation type="journal article" date="2017" name="Infect. Genet. Evol.">
        <title>The new phylogeny of the genus Mycobacterium: The old and the news.</title>
        <authorList>
            <person name="Tortoli E."/>
            <person name="Fedrizzi T."/>
            <person name="Meehan C.J."/>
            <person name="Trovato A."/>
            <person name="Grottola A."/>
            <person name="Giacobazzi E."/>
            <person name="Serpini G.F."/>
            <person name="Tagliazucchi S."/>
            <person name="Fabio A."/>
            <person name="Bettua C."/>
            <person name="Bertorelli R."/>
            <person name="Frascaro F."/>
            <person name="De Sanctis V."/>
            <person name="Pecorari M."/>
            <person name="Jousson O."/>
            <person name="Segata N."/>
            <person name="Cirillo D.M."/>
        </authorList>
    </citation>
    <scope>NUCLEOTIDE SEQUENCE [LARGE SCALE GENOMIC DNA]</scope>
    <source>
        <strain evidence="1 2">CIP1034565</strain>
    </source>
</reference>
<evidence type="ECO:0000313" key="1">
    <source>
        <dbReference type="EMBL" id="PIB77533.1"/>
    </source>
</evidence>
<accession>A0A2G5PHM7</accession>
<sequence length="45" mass="5108">MLYLLLALFLAAALVYVGVRLSQRRTVPPRVIGPDDDPDFLRRLP</sequence>
<protein>
    <submittedName>
        <fullName evidence="1">Uncharacterized protein</fullName>
    </submittedName>
</protein>
<comment type="caution">
    <text evidence="1">The sequence shown here is derived from an EMBL/GenBank/DDBJ whole genome shotgun (WGS) entry which is preliminary data.</text>
</comment>
<keyword evidence="2" id="KW-1185">Reference proteome</keyword>
<dbReference type="AlphaFoldDB" id="A0A2G5PHM7"/>
<name>A0A2G5PHM7_9MYCO</name>
<gene>
    <name evidence="1" type="ORF">CQY22_000790</name>
</gene>
<organism evidence="1 2">
    <name type="scientific">Mycolicibacterium brumae</name>
    <dbReference type="NCBI Taxonomy" id="85968"/>
    <lineage>
        <taxon>Bacteria</taxon>
        <taxon>Bacillati</taxon>
        <taxon>Actinomycetota</taxon>
        <taxon>Actinomycetes</taxon>
        <taxon>Mycobacteriales</taxon>
        <taxon>Mycobacteriaceae</taxon>
        <taxon>Mycolicibacterium</taxon>
    </lineage>
</organism>
<dbReference type="RefSeq" id="WP_099541220.1">
    <property type="nucleotide sequence ID" value="NZ_CP104302.1"/>
</dbReference>
<dbReference type="Proteomes" id="UP000230551">
    <property type="component" value="Unassembled WGS sequence"/>
</dbReference>
<proteinExistence type="predicted"/>
<dbReference type="EMBL" id="PDCN02000001">
    <property type="protein sequence ID" value="PIB77533.1"/>
    <property type="molecule type" value="Genomic_DNA"/>
</dbReference>